<dbReference type="InterPro" id="IPR043519">
    <property type="entry name" value="NT_sf"/>
</dbReference>
<accession>A0A8J3VPE9</accession>
<protein>
    <recommendedName>
        <fullName evidence="7">Nucleotidyltransferase domain-containing protein</fullName>
    </recommendedName>
</protein>
<dbReference type="CDD" id="cd05403">
    <property type="entry name" value="NT_KNTase_like"/>
    <property type="match status" value="1"/>
</dbReference>
<evidence type="ECO:0000256" key="2">
    <source>
        <dbReference type="SAM" id="MobiDB-lite"/>
    </source>
</evidence>
<feature type="domain" description="Polymerase nucleotidyl transferase" evidence="3">
    <location>
        <begin position="23"/>
        <end position="64"/>
    </location>
</feature>
<dbReference type="Pfam" id="PF01909">
    <property type="entry name" value="NTP_transf_2"/>
    <property type="match status" value="1"/>
</dbReference>
<organism evidence="5 6">
    <name type="scientific">Rugosimonospora africana</name>
    <dbReference type="NCBI Taxonomy" id="556532"/>
    <lineage>
        <taxon>Bacteria</taxon>
        <taxon>Bacillati</taxon>
        <taxon>Actinomycetota</taxon>
        <taxon>Actinomycetes</taxon>
        <taxon>Micromonosporales</taxon>
        <taxon>Micromonosporaceae</taxon>
        <taxon>Rugosimonospora</taxon>
    </lineage>
</organism>
<evidence type="ECO:0000259" key="4">
    <source>
        <dbReference type="Pfam" id="PF13427"/>
    </source>
</evidence>
<proteinExistence type="predicted"/>
<sequence length="298" mass="32417">MCDGGDRPVPEMARDIVGAYLSAVDEEAPGLVEGLYLTGSVALGDFRPGASDIDFVAVTAAKPTDEQIAAVRRAHDRVSARYRRPFFDGPYVTWDELAGDPLSAAPGPYRHRDRLAASSRDERHPVTWHTLTRYGTAFRGPLPGEFPVHADDAGLRAWTLGNLDTYWRSWRARAGRLPSPTGLACLSSFGPVWAVLGVSRLHHTLVTGAIISKAAAGDYARDRFDVRWHPIVAEALRIRRGGTDPRGYRDPLRRRRDTLAFMDHVIEDAHGFGEHQTGEADETGGTGGTGRGGDPGLA</sequence>
<dbReference type="GO" id="GO:0016779">
    <property type="term" value="F:nucleotidyltransferase activity"/>
    <property type="evidence" value="ECO:0007669"/>
    <property type="project" value="InterPro"/>
</dbReference>
<feature type="domain" description="Adenylyltransferase AadA C-terminal" evidence="4">
    <location>
        <begin position="190"/>
        <end position="244"/>
    </location>
</feature>
<dbReference type="Pfam" id="PF13427">
    <property type="entry name" value="AadA_C"/>
    <property type="match status" value="1"/>
</dbReference>
<dbReference type="InterPro" id="IPR002934">
    <property type="entry name" value="Polymerase_NTP_transf_dom"/>
</dbReference>
<evidence type="ECO:0000259" key="3">
    <source>
        <dbReference type="Pfam" id="PF01909"/>
    </source>
</evidence>
<dbReference type="Proteomes" id="UP000642748">
    <property type="component" value="Unassembled WGS sequence"/>
</dbReference>
<dbReference type="InterPro" id="IPR025184">
    <property type="entry name" value="AadA_C"/>
</dbReference>
<keyword evidence="6" id="KW-1185">Reference proteome</keyword>
<name>A0A8J3VPE9_9ACTN</name>
<evidence type="ECO:0000256" key="1">
    <source>
        <dbReference type="ARBA" id="ARBA00022679"/>
    </source>
</evidence>
<gene>
    <name evidence="5" type="ORF">Raf01_22360</name>
</gene>
<keyword evidence="1" id="KW-0808">Transferase</keyword>
<dbReference type="RefSeq" id="WP_203917734.1">
    <property type="nucleotide sequence ID" value="NZ_BONZ01000021.1"/>
</dbReference>
<reference evidence="5" key="1">
    <citation type="submission" date="2021-01" db="EMBL/GenBank/DDBJ databases">
        <title>Whole genome shotgun sequence of Rugosimonospora africana NBRC 104875.</title>
        <authorList>
            <person name="Komaki H."/>
            <person name="Tamura T."/>
        </authorList>
    </citation>
    <scope>NUCLEOTIDE SEQUENCE</scope>
    <source>
        <strain evidence="5">NBRC 104875</strain>
    </source>
</reference>
<feature type="region of interest" description="Disordered" evidence="2">
    <location>
        <begin position="271"/>
        <end position="298"/>
    </location>
</feature>
<dbReference type="AlphaFoldDB" id="A0A8J3VPE9"/>
<evidence type="ECO:0000313" key="6">
    <source>
        <dbReference type="Proteomes" id="UP000642748"/>
    </source>
</evidence>
<dbReference type="SUPFAM" id="SSF81301">
    <property type="entry name" value="Nucleotidyltransferase"/>
    <property type="match status" value="1"/>
</dbReference>
<evidence type="ECO:0008006" key="7">
    <source>
        <dbReference type="Google" id="ProtNLM"/>
    </source>
</evidence>
<feature type="compositionally biased region" description="Gly residues" evidence="2">
    <location>
        <begin position="284"/>
        <end position="298"/>
    </location>
</feature>
<dbReference type="EMBL" id="BONZ01000021">
    <property type="protein sequence ID" value="GIH14064.1"/>
    <property type="molecule type" value="Genomic_DNA"/>
</dbReference>
<evidence type="ECO:0000313" key="5">
    <source>
        <dbReference type="EMBL" id="GIH14064.1"/>
    </source>
</evidence>
<comment type="caution">
    <text evidence="5">The sequence shown here is derived from an EMBL/GenBank/DDBJ whole genome shotgun (WGS) entry which is preliminary data.</text>
</comment>